<feature type="region of interest" description="Disordered" evidence="1">
    <location>
        <begin position="87"/>
        <end position="108"/>
    </location>
</feature>
<comment type="caution">
    <text evidence="2">The sequence shown here is derived from an EMBL/GenBank/DDBJ whole genome shotgun (WGS) entry which is preliminary data.</text>
</comment>
<protein>
    <submittedName>
        <fullName evidence="2">Uncharacterized protein</fullName>
    </submittedName>
</protein>
<evidence type="ECO:0000313" key="2">
    <source>
        <dbReference type="EMBL" id="RFU34468.1"/>
    </source>
</evidence>
<evidence type="ECO:0000256" key="1">
    <source>
        <dbReference type="SAM" id="MobiDB-lite"/>
    </source>
</evidence>
<keyword evidence="3" id="KW-1185">Reference proteome</keyword>
<organism evidence="2 3">
    <name type="scientific">Scytalidium lignicola</name>
    <name type="common">Hyphomycete</name>
    <dbReference type="NCBI Taxonomy" id="5539"/>
    <lineage>
        <taxon>Eukaryota</taxon>
        <taxon>Fungi</taxon>
        <taxon>Dikarya</taxon>
        <taxon>Ascomycota</taxon>
        <taxon>Pezizomycotina</taxon>
        <taxon>Leotiomycetes</taxon>
        <taxon>Leotiomycetes incertae sedis</taxon>
        <taxon>Scytalidium</taxon>
    </lineage>
</organism>
<reference evidence="2 3" key="1">
    <citation type="submission" date="2018-05" db="EMBL/GenBank/DDBJ databases">
        <title>Draft genome sequence of Scytalidium lignicola DSM 105466, a ubiquitous saprotrophic fungus.</title>
        <authorList>
            <person name="Buettner E."/>
            <person name="Gebauer A.M."/>
            <person name="Hofrichter M."/>
            <person name="Liers C."/>
            <person name="Kellner H."/>
        </authorList>
    </citation>
    <scope>NUCLEOTIDE SEQUENCE [LARGE SCALE GENOMIC DNA]</scope>
    <source>
        <strain evidence="2 3">DSM 105466</strain>
    </source>
</reference>
<feature type="non-terminal residue" evidence="2">
    <location>
        <position position="1"/>
    </location>
</feature>
<feature type="non-terminal residue" evidence="2">
    <location>
        <position position="108"/>
    </location>
</feature>
<evidence type="ECO:0000313" key="3">
    <source>
        <dbReference type="Proteomes" id="UP000258309"/>
    </source>
</evidence>
<proteinExistence type="predicted"/>
<gene>
    <name evidence="2" type="ORF">B7463_g1866</name>
</gene>
<feature type="compositionally biased region" description="Basic and acidic residues" evidence="1">
    <location>
        <begin position="98"/>
        <end position="108"/>
    </location>
</feature>
<dbReference type="Proteomes" id="UP000258309">
    <property type="component" value="Unassembled WGS sequence"/>
</dbReference>
<dbReference type="EMBL" id="NCSJ02000020">
    <property type="protein sequence ID" value="RFU34468.1"/>
    <property type="molecule type" value="Genomic_DNA"/>
</dbReference>
<dbReference type="OrthoDB" id="3555874at2759"/>
<accession>A0A3E2HM43</accession>
<sequence length="108" mass="12634">MAEESLSSQVTADLIIDPKRSSTTSFRTAISNATGYEQWLDNDQWNYFLIKRKEKAQASKEMPEWAKTLLKYDKGIEWMRRQHWKHNKNSMSSRLGKHGKEGNVTRNS</sequence>
<name>A0A3E2HM43_SCYLI</name>
<dbReference type="AlphaFoldDB" id="A0A3E2HM43"/>